<sequence length="446" mass="49620">MSNFHCQFSPKLLMLAVTKPFYSQLEAPKLLVQATREGFSLRKGWNANLFPAGGKEVLVKAVIQAIPTYGLSLFRLPKCLIKDIHRLCARFWWGGTYEGWSGWRLVANPLSLAARVLKSRYYRGTSFMNAKKGASSSMVWNSLLWGRGILKAGTRWLIVHGLTDDVKVILSLPISSTRINDSLIWQFDKSEVYSVLSGYKVGREMEVNAIWGCPKLKEGHLAASYLGNLNWNDNDPTLDFLLYCSTILVCEDLEVLCVILCRCWWRRNQLVHNDGTRGDENVVSWAINFLDEFRKPGSRDVVNEPKLVTKWRSPVVNMYKVNTDAAVCSEGNSIGIGIVVRDHKGCVMGCSSQSLTVCFSPQVAEATALLCGVFFAVDSGLLLAEVEYDAKSVVDLINSGNAPIADIGIVISDILRIIKCHNIRVSFAPRSTNMVAHCLAKMFLGI</sequence>
<protein>
    <recommendedName>
        <fullName evidence="1">RNase H type-1 domain-containing protein</fullName>
    </recommendedName>
</protein>
<dbReference type="InterPro" id="IPR012337">
    <property type="entry name" value="RNaseH-like_sf"/>
</dbReference>
<dbReference type="InterPro" id="IPR036397">
    <property type="entry name" value="RNaseH_sf"/>
</dbReference>
<dbReference type="EMBL" id="JANJYJ010000009">
    <property type="protein sequence ID" value="KAK3189375.1"/>
    <property type="molecule type" value="Genomic_DNA"/>
</dbReference>
<dbReference type="CDD" id="cd06222">
    <property type="entry name" value="RNase_H_like"/>
    <property type="match status" value="1"/>
</dbReference>
<keyword evidence="3" id="KW-1185">Reference proteome</keyword>
<gene>
    <name evidence="2" type="ORF">Dsin_028936</name>
</gene>
<reference evidence="2" key="1">
    <citation type="journal article" date="2023" name="Plant J.">
        <title>Genome sequences and population genomics provide insights into the demographic history, inbreeding, and mutation load of two 'living fossil' tree species of Dipteronia.</title>
        <authorList>
            <person name="Feng Y."/>
            <person name="Comes H.P."/>
            <person name="Chen J."/>
            <person name="Zhu S."/>
            <person name="Lu R."/>
            <person name="Zhang X."/>
            <person name="Li P."/>
            <person name="Qiu J."/>
            <person name="Olsen K.M."/>
            <person name="Qiu Y."/>
        </authorList>
    </citation>
    <scope>NUCLEOTIDE SEQUENCE</scope>
    <source>
        <strain evidence="2">NBL</strain>
    </source>
</reference>
<dbReference type="InterPro" id="IPR052929">
    <property type="entry name" value="RNase_H-like_EbsB-rel"/>
</dbReference>
<dbReference type="AlphaFoldDB" id="A0AAD9ZRI2"/>
<name>A0AAD9ZRI2_9ROSI</name>
<dbReference type="PANTHER" id="PTHR47074:SF79">
    <property type="entry name" value="PUTATIVE-RELATED"/>
    <property type="match status" value="1"/>
</dbReference>
<dbReference type="GO" id="GO:0003676">
    <property type="term" value="F:nucleic acid binding"/>
    <property type="evidence" value="ECO:0007669"/>
    <property type="project" value="InterPro"/>
</dbReference>
<feature type="domain" description="RNase H type-1" evidence="1">
    <location>
        <begin position="322"/>
        <end position="442"/>
    </location>
</feature>
<dbReference type="GO" id="GO:0004523">
    <property type="term" value="F:RNA-DNA hybrid ribonuclease activity"/>
    <property type="evidence" value="ECO:0007669"/>
    <property type="project" value="InterPro"/>
</dbReference>
<dbReference type="PANTHER" id="PTHR47074">
    <property type="entry name" value="BNAC02G40300D PROTEIN"/>
    <property type="match status" value="1"/>
</dbReference>
<dbReference type="Gene3D" id="3.30.420.10">
    <property type="entry name" value="Ribonuclease H-like superfamily/Ribonuclease H"/>
    <property type="match status" value="1"/>
</dbReference>
<dbReference type="Proteomes" id="UP001281410">
    <property type="component" value="Unassembled WGS sequence"/>
</dbReference>
<accession>A0AAD9ZRI2</accession>
<dbReference type="InterPro" id="IPR044730">
    <property type="entry name" value="RNase_H-like_dom_plant"/>
</dbReference>
<dbReference type="InterPro" id="IPR002156">
    <property type="entry name" value="RNaseH_domain"/>
</dbReference>
<evidence type="ECO:0000259" key="1">
    <source>
        <dbReference type="Pfam" id="PF13456"/>
    </source>
</evidence>
<evidence type="ECO:0000313" key="3">
    <source>
        <dbReference type="Proteomes" id="UP001281410"/>
    </source>
</evidence>
<organism evidence="2 3">
    <name type="scientific">Dipteronia sinensis</name>
    <dbReference type="NCBI Taxonomy" id="43782"/>
    <lineage>
        <taxon>Eukaryota</taxon>
        <taxon>Viridiplantae</taxon>
        <taxon>Streptophyta</taxon>
        <taxon>Embryophyta</taxon>
        <taxon>Tracheophyta</taxon>
        <taxon>Spermatophyta</taxon>
        <taxon>Magnoliopsida</taxon>
        <taxon>eudicotyledons</taxon>
        <taxon>Gunneridae</taxon>
        <taxon>Pentapetalae</taxon>
        <taxon>rosids</taxon>
        <taxon>malvids</taxon>
        <taxon>Sapindales</taxon>
        <taxon>Sapindaceae</taxon>
        <taxon>Hippocastanoideae</taxon>
        <taxon>Acereae</taxon>
        <taxon>Dipteronia</taxon>
    </lineage>
</organism>
<dbReference type="Pfam" id="PF13456">
    <property type="entry name" value="RVT_3"/>
    <property type="match status" value="1"/>
</dbReference>
<evidence type="ECO:0000313" key="2">
    <source>
        <dbReference type="EMBL" id="KAK3189375.1"/>
    </source>
</evidence>
<comment type="caution">
    <text evidence="2">The sequence shown here is derived from an EMBL/GenBank/DDBJ whole genome shotgun (WGS) entry which is preliminary data.</text>
</comment>
<proteinExistence type="predicted"/>
<dbReference type="SUPFAM" id="SSF53098">
    <property type="entry name" value="Ribonuclease H-like"/>
    <property type="match status" value="1"/>
</dbReference>